<feature type="non-terminal residue" evidence="1">
    <location>
        <position position="399"/>
    </location>
</feature>
<dbReference type="EMBL" id="CAJVPM010008590">
    <property type="protein sequence ID" value="CAG8556381.1"/>
    <property type="molecule type" value="Genomic_DNA"/>
</dbReference>
<evidence type="ECO:0000313" key="2">
    <source>
        <dbReference type="Proteomes" id="UP000789860"/>
    </source>
</evidence>
<sequence>MSSSYFAYSDMIRHLNFVPLQHRQQPSFSRNDIKFIADTCIHLTKLRVSWMREPFDANVFARFLRNSPNLMSLSGPSCTIEWLTEALIPIINGQCPKLQNLEVKNWVHESSESLLEKIADKCHGIVSLEAPLLVTKEVATMLVKSFPNLKQFKCHSMTRSGLFIFVNGCPNMKSLCLTFDKQLQDITDGSIAEIGEKFPPLESFQLTVGYNENFPRFTLAWAKNQNNLRHLELSLCVGIEDDTFIPITKYCINLESIHLEWCCRLSDNSYIALAHNRNSSLRKLYVFRSGLTDIGLTEIAEYCTRLRKLGLEYCPGVTQVSLLKIIKECKQLVKLSGGFPHKIAAGVGHALTLHGSESLQVLKFKNSLYRDLNRDIINVALQKNYDNIDRMLLEKLSKK</sequence>
<keyword evidence="2" id="KW-1185">Reference proteome</keyword>
<protein>
    <submittedName>
        <fullName evidence="1">6534_t:CDS:1</fullName>
    </submittedName>
</protein>
<reference evidence="1" key="1">
    <citation type="submission" date="2021-06" db="EMBL/GenBank/DDBJ databases">
        <authorList>
            <person name="Kallberg Y."/>
            <person name="Tangrot J."/>
            <person name="Rosling A."/>
        </authorList>
    </citation>
    <scope>NUCLEOTIDE SEQUENCE</scope>
    <source>
        <strain evidence="1">AU212A</strain>
    </source>
</reference>
<proteinExistence type="predicted"/>
<gene>
    <name evidence="1" type="ORF">SCALOS_LOCUS5355</name>
</gene>
<comment type="caution">
    <text evidence="1">The sequence shown here is derived from an EMBL/GenBank/DDBJ whole genome shotgun (WGS) entry which is preliminary data.</text>
</comment>
<dbReference type="Proteomes" id="UP000789860">
    <property type="component" value="Unassembled WGS sequence"/>
</dbReference>
<organism evidence="1 2">
    <name type="scientific">Scutellospora calospora</name>
    <dbReference type="NCBI Taxonomy" id="85575"/>
    <lineage>
        <taxon>Eukaryota</taxon>
        <taxon>Fungi</taxon>
        <taxon>Fungi incertae sedis</taxon>
        <taxon>Mucoromycota</taxon>
        <taxon>Glomeromycotina</taxon>
        <taxon>Glomeromycetes</taxon>
        <taxon>Diversisporales</taxon>
        <taxon>Gigasporaceae</taxon>
        <taxon>Scutellospora</taxon>
    </lineage>
</organism>
<accession>A0ACA9LX87</accession>
<name>A0ACA9LX87_9GLOM</name>
<evidence type="ECO:0000313" key="1">
    <source>
        <dbReference type="EMBL" id="CAG8556381.1"/>
    </source>
</evidence>